<evidence type="ECO:0000256" key="3">
    <source>
        <dbReference type="RuleBase" id="RU004508"/>
    </source>
</evidence>
<dbReference type="InterPro" id="IPR015424">
    <property type="entry name" value="PyrdxlP-dep_Trfase"/>
</dbReference>
<organism evidence="4 5">
    <name type="scientific">Paucidesulfovibrio gracilis DSM 16080</name>
    <dbReference type="NCBI Taxonomy" id="1121449"/>
    <lineage>
        <taxon>Bacteria</taxon>
        <taxon>Pseudomonadati</taxon>
        <taxon>Thermodesulfobacteriota</taxon>
        <taxon>Desulfovibrionia</taxon>
        <taxon>Desulfovibrionales</taxon>
        <taxon>Desulfovibrionaceae</taxon>
        <taxon>Paucidesulfovibrio</taxon>
    </lineage>
</organism>
<dbReference type="InterPro" id="IPR015421">
    <property type="entry name" value="PyrdxlP-dep_Trfase_major"/>
</dbReference>
<dbReference type="GO" id="GO:0008483">
    <property type="term" value="F:transaminase activity"/>
    <property type="evidence" value="ECO:0007669"/>
    <property type="project" value="TreeGrafter"/>
</dbReference>
<reference evidence="4 5" key="1">
    <citation type="submission" date="2017-02" db="EMBL/GenBank/DDBJ databases">
        <authorList>
            <person name="Peterson S.W."/>
        </authorList>
    </citation>
    <scope>NUCLEOTIDE SEQUENCE [LARGE SCALE GENOMIC DNA]</scope>
    <source>
        <strain evidence="4 5">DSM 16080</strain>
    </source>
</reference>
<dbReference type="Proteomes" id="UP000190027">
    <property type="component" value="Unassembled WGS sequence"/>
</dbReference>
<dbReference type="EMBL" id="FUYC01000002">
    <property type="protein sequence ID" value="SKA73883.1"/>
    <property type="molecule type" value="Genomic_DNA"/>
</dbReference>
<keyword evidence="1 3" id="KW-0663">Pyridoxal phosphate</keyword>
<name>A0A1T4W9E1_9BACT</name>
<dbReference type="PIRSF" id="PIRSF000390">
    <property type="entry name" value="PLP_StrS"/>
    <property type="match status" value="1"/>
</dbReference>
<gene>
    <name evidence="4" type="ORF">SAMN02745704_00550</name>
</gene>
<dbReference type="GO" id="GO:0030170">
    <property type="term" value="F:pyridoxal phosphate binding"/>
    <property type="evidence" value="ECO:0007669"/>
    <property type="project" value="TreeGrafter"/>
</dbReference>
<dbReference type="GO" id="GO:0000271">
    <property type="term" value="P:polysaccharide biosynthetic process"/>
    <property type="evidence" value="ECO:0007669"/>
    <property type="project" value="TreeGrafter"/>
</dbReference>
<dbReference type="Gene3D" id="3.90.1150.10">
    <property type="entry name" value="Aspartate Aminotransferase, domain 1"/>
    <property type="match status" value="1"/>
</dbReference>
<proteinExistence type="inferred from homology"/>
<evidence type="ECO:0000313" key="4">
    <source>
        <dbReference type="EMBL" id="SKA73883.1"/>
    </source>
</evidence>
<evidence type="ECO:0000256" key="1">
    <source>
        <dbReference type="ARBA" id="ARBA00022898"/>
    </source>
</evidence>
<protein>
    <submittedName>
        <fullName evidence="4">dTDP-4-amino-4,6-dideoxygalactose transaminase</fullName>
    </submittedName>
</protein>
<dbReference type="RefSeq" id="WP_078716132.1">
    <property type="nucleotide sequence ID" value="NZ_FUYC01000002.1"/>
</dbReference>
<dbReference type="OrthoDB" id="9766188at2"/>
<comment type="similarity">
    <text evidence="2 3">Belongs to the DegT/DnrJ/EryC1 family.</text>
</comment>
<dbReference type="InterPro" id="IPR000653">
    <property type="entry name" value="DegT/StrS_aminotransferase"/>
</dbReference>
<dbReference type="SUPFAM" id="SSF53383">
    <property type="entry name" value="PLP-dependent transferases"/>
    <property type="match status" value="1"/>
</dbReference>
<dbReference type="Pfam" id="PF01041">
    <property type="entry name" value="DegT_DnrJ_EryC1"/>
    <property type="match status" value="1"/>
</dbReference>
<dbReference type="Gene3D" id="3.40.640.10">
    <property type="entry name" value="Type I PLP-dependent aspartate aminotransferase-like (Major domain)"/>
    <property type="match status" value="1"/>
</dbReference>
<evidence type="ECO:0000313" key="5">
    <source>
        <dbReference type="Proteomes" id="UP000190027"/>
    </source>
</evidence>
<dbReference type="AlphaFoldDB" id="A0A1T4W9E1"/>
<accession>A0A1T4W9E1</accession>
<dbReference type="PANTHER" id="PTHR30244:SF36">
    <property type="entry name" value="3-OXO-GLUCOSE-6-PHOSPHATE:GLUTAMATE AMINOTRANSFERASE"/>
    <property type="match status" value="1"/>
</dbReference>
<sequence length="367" mass="39959">MNIPLVDLGAQYERIQHEMEPALAAVLQRSQFIGGEPVACFEKQFAAYCSAAYCVGVGNGTDALFLTLKALGIGAGHEVVVPATSFVATAEAVSMAGARPVFADVHPETYTLDPRAVEPCITPRTRALLPVHLYGCPADMDALAEIARRHGLHLIQDAAQAHGAAVNGNPIANYGTCCYSFYPGKNLGAYGDAGAVVTNDEALAVMVRKWANHGRIAKYDHEFPAVNSRLDGLQAAVLSVKLRHLESWTRAREQAAQHYDHLLANIPAIRRPLVPSGRRHVFHLYALQCEKRDGLRQFLSDRGVRTGIHYPTALPFLPAYADSGHAPGDFPVAFQLQNTTLSLPMFPELTQAQQQYIAESITLWPDQ</sequence>
<keyword evidence="5" id="KW-1185">Reference proteome</keyword>
<dbReference type="CDD" id="cd00616">
    <property type="entry name" value="AHBA_syn"/>
    <property type="match status" value="1"/>
</dbReference>
<dbReference type="InterPro" id="IPR015422">
    <property type="entry name" value="PyrdxlP-dep_Trfase_small"/>
</dbReference>
<evidence type="ECO:0000256" key="2">
    <source>
        <dbReference type="ARBA" id="ARBA00037999"/>
    </source>
</evidence>
<dbReference type="STRING" id="1121449.SAMN02745704_00550"/>
<dbReference type="PANTHER" id="PTHR30244">
    <property type="entry name" value="TRANSAMINASE"/>
    <property type="match status" value="1"/>
</dbReference>